<reference evidence="2" key="1">
    <citation type="journal article" date="2020" name="mSystems">
        <title>Genome- and Community-Level Interaction Insights into Carbon Utilization and Element Cycling Functions of Hydrothermarchaeota in Hydrothermal Sediment.</title>
        <authorList>
            <person name="Zhou Z."/>
            <person name="Liu Y."/>
            <person name="Xu W."/>
            <person name="Pan J."/>
            <person name="Luo Z.H."/>
            <person name="Li M."/>
        </authorList>
    </citation>
    <scope>NUCLEOTIDE SEQUENCE [LARGE SCALE GENOMIC DNA]</scope>
    <source>
        <strain evidence="2">HyVt-489</strain>
    </source>
</reference>
<gene>
    <name evidence="2" type="ORF">ENJ46_00330</name>
</gene>
<dbReference type="EMBL" id="DRMN01000024">
    <property type="protein sequence ID" value="HFB54340.1"/>
    <property type="molecule type" value="Genomic_DNA"/>
</dbReference>
<dbReference type="Proteomes" id="UP000886042">
    <property type="component" value="Unassembled WGS sequence"/>
</dbReference>
<accession>A0A7C3CA80</accession>
<feature type="signal peptide" evidence="1">
    <location>
        <begin position="1"/>
        <end position="25"/>
    </location>
</feature>
<proteinExistence type="predicted"/>
<dbReference type="PROSITE" id="PS51257">
    <property type="entry name" value="PROKAR_LIPOPROTEIN"/>
    <property type="match status" value="1"/>
</dbReference>
<keyword evidence="1" id="KW-0732">Signal</keyword>
<dbReference type="InterPro" id="IPR036182">
    <property type="entry name" value="PCuAC_sf"/>
</dbReference>
<dbReference type="InterPro" id="IPR058248">
    <property type="entry name" value="Lxx211020-like"/>
</dbReference>
<name>A0A7C3CA80_9PROT</name>
<dbReference type="PANTHER" id="PTHR36302:SF1">
    <property type="entry name" value="COPPER CHAPERONE PCU(A)C"/>
    <property type="match status" value="1"/>
</dbReference>
<protein>
    <submittedName>
        <fullName evidence="2">Copper chaperone PCu(A)C</fullName>
    </submittedName>
</protein>
<dbReference type="SUPFAM" id="SSF110087">
    <property type="entry name" value="DR1885-like metal-binding protein"/>
    <property type="match status" value="1"/>
</dbReference>
<dbReference type="Gene3D" id="2.60.40.1890">
    <property type="entry name" value="PCu(A)C copper chaperone"/>
    <property type="match status" value="1"/>
</dbReference>
<dbReference type="AlphaFoldDB" id="A0A7C3CA80"/>
<evidence type="ECO:0000256" key="1">
    <source>
        <dbReference type="SAM" id="SignalP"/>
    </source>
</evidence>
<dbReference type="InterPro" id="IPR007410">
    <property type="entry name" value="LpqE-like"/>
</dbReference>
<dbReference type="Pfam" id="PF04314">
    <property type="entry name" value="PCuAC"/>
    <property type="match status" value="1"/>
</dbReference>
<comment type="caution">
    <text evidence="2">The sequence shown here is derived from an EMBL/GenBank/DDBJ whole genome shotgun (WGS) entry which is preliminary data.</text>
</comment>
<evidence type="ECO:0000313" key="2">
    <source>
        <dbReference type="EMBL" id="HFB54340.1"/>
    </source>
</evidence>
<dbReference type="PANTHER" id="PTHR36302">
    <property type="entry name" value="BLR7088 PROTEIN"/>
    <property type="match status" value="1"/>
</dbReference>
<sequence length="146" mass="16060">MHTTFKYFTLIVLCLVGAFIMSACSGQTPPDIRVENGHMRLPAPGQSTGAAYFDIINDGGADVLISAATPISDRVELHTHIHENGIMKMRKQDKIDIKADATTLFKSRGLHVMIFNAHIPEDGRDIPLTLTFEKTGDVQILLAQDK</sequence>
<feature type="chain" id="PRO_5028211516" evidence="1">
    <location>
        <begin position="26"/>
        <end position="146"/>
    </location>
</feature>
<organism evidence="2">
    <name type="scientific">Hellea balneolensis</name>
    <dbReference type="NCBI Taxonomy" id="287478"/>
    <lineage>
        <taxon>Bacteria</taxon>
        <taxon>Pseudomonadati</taxon>
        <taxon>Pseudomonadota</taxon>
        <taxon>Alphaproteobacteria</taxon>
        <taxon>Maricaulales</taxon>
        <taxon>Robiginitomaculaceae</taxon>
        <taxon>Hellea</taxon>
    </lineage>
</organism>